<proteinExistence type="predicted"/>
<evidence type="ECO:0000313" key="2">
    <source>
        <dbReference type="EMBL" id="PXV65746.1"/>
    </source>
</evidence>
<feature type="domain" description="Guanylate cyclase" evidence="1">
    <location>
        <begin position="593"/>
        <end position="713"/>
    </location>
</feature>
<gene>
    <name evidence="2" type="ORF">C8D93_109125</name>
</gene>
<dbReference type="Pfam" id="PF20308">
    <property type="entry name" value="TPR-S"/>
    <property type="match status" value="1"/>
</dbReference>
<evidence type="ECO:0000313" key="3">
    <source>
        <dbReference type="Proteomes" id="UP000248330"/>
    </source>
</evidence>
<dbReference type="EMBL" id="QICN01000009">
    <property type="protein sequence ID" value="PXV65746.1"/>
    <property type="molecule type" value="Genomic_DNA"/>
</dbReference>
<dbReference type="RefSeq" id="WP_110266130.1">
    <property type="nucleotide sequence ID" value="NZ_CAKZQT010000001.1"/>
</dbReference>
<reference evidence="2 3" key="1">
    <citation type="submission" date="2018-04" db="EMBL/GenBank/DDBJ databases">
        <title>Genomic Encyclopedia of Type Strains, Phase IV (KMG-IV): sequencing the most valuable type-strain genomes for metagenomic binning, comparative biology and taxonomic classification.</title>
        <authorList>
            <person name="Goeker M."/>
        </authorList>
    </citation>
    <scope>NUCLEOTIDE SEQUENCE [LARGE SCALE GENOMIC DNA]</scope>
    <source>
        <strain evidence="2 3">DSM 104150</strain>
    </source>
</reference>
<dbReference type="PROSITE" id="PS50125">
    <property type="entry name" value="GUANYLATE_CYCLASE_2"/>
    <property type="match status" value="1"/>
</dbReference>
<organism evidence="2 3">
    <name type="scientific">Sinimarinibacterium flocculans</name>
    <dbReference type="NCBI Taxonomy" id="985250"/>
    <lineage>
        <taxon>Bacteria</taxon>
        <taxon>Pseudomonadati</taxon>
        <taxon>Pseudomonadota</taxon>
        <taxon>Gammaproteobacteria</taxon>
        <taxon>Nevskiales</taxon>
        <taxon>Nevskiaceae</taxon>
        <taxon>Sinimarinibacterium</taxon>
    </lineage>
</organism>
<dbReference type="Proteomes" id="UP000248330">
    <property type="component" value="Unassembled WGS sequence"/>
</dbReference>
<dbReference type="GO" id="GO:0035556">
    <property type="term" value="P:intracellular signal transduction"/>
    <property type="evidence" value="ECO:0007669"/>
    <property type="project" value="InterPro"/>
</dbReference>
<name>A0A318E929_9GAMM</name>
<dbReference type="GO" id="GO:0009190">
    <property type="term" value="P:cyclic nucleotide biosynthetic process"/>
    <property type="evidence" value="ECO:0007669"/>
    <property type="project" value="InterPro"/>
</dbReference>
<dbReference type="GO" id="GO:0004016">
    <property type="term" value="F:adenylate cyclase activity"/>
    <property type="evidence" value="ECO:0007669"/>
    <property type="project" value="UniProtKB-ARBA"/>
</dbReference>
<keyword evidence="3" id="KW-1185">Reference proteome</keyword>
<sequence>MNAASAPGELSGRPVLGVTGHLILPETERQQVEAEASTRLERLLDASPELEGLRLLSGLAPGADLVLTDAILAVCQRRRLSCHLTAALVGPPAQMLEDWRKRAHALGVTIKPAAQRRVEHRFERLLARADQRLQFVAPAQAPERGFQQLAALLAESAQILFAVLRENHPGQVGGAAQVVAWWQNPGRIPPELSLGAHAGDRHGRRLVLIDPRGEQAATEVGEQLDGARQTIDEIRARMRAGNALSANDLAARALDRGGASPTLRYLYLQSLAASGSPHRALQRYEALAPPEGMRNEDWRALRGRLHKDLALLGDDVQTNLRLAAAHYTDAWNRSGGAFSGINAATTSLLSGQHRRAQRLARAVRALTEQPAPADERARYYHWVSAAEAKAVLGDLDGCRAELAAADPLLRGDLVTRGRTRAQLRRVLEARGEDPGVLDALAMPMVYLLAPARAYPEAVAPELAAQLRDSPVYALLGEAADRTAVPVSVLARLLDAGVRLHLLDLRRESELPEPLAGRVESVVRCRGFLDRERGWLQRHAQRQLYGLAMLNARALDVDLRRLRAGGSALARRWVIDAPPVPPRQRGLGRRRMVGLVFSDMVGFAGLGDAEIQQYWARVVPALARHLAPLRRQILLQQTWGDALHLVTGDARSAALATEAMLRTVRDLRPQLSGRLSQLEIRVGAHFAPAWHGTDAIERVRTFYGTQLSFTARVEPVTPPGTTYVTEAFAAELAVSAPGEFHVEYAGEIALAKRFGSYRIYSLRRIGGAPRGA</sequence>
<accession>A0A318E929</accession>
<dbReference type="InterPro" id="IPR029787">
    <property type="entry name" value="Nucleotide_cyclase"/>
</dbReference>
<evidence type="ECO:0000259" key="1">
    <source>
        <dbReference type="PROSITE" id="PS50125"/>
    </source>
</evidence>
<dbReference type="InterPro" id="IPR001054">
    <property type="entry name" value="A/G_cyclase"/>
</dbReference>
<dbReference type="SUPFAM" id="SSF55073">
    <property type="entry name" value="Nucleotide cyclase"/>
    <property type="match status" value="1"/>
</dbReference>
<dbReference type="AlphaFoldDB" id="A0A318E929"/>
<dbReference type="Gene3D" id="3.30.70.1230">
    <property type="entry name" value="Nucleotide cyclase"/>
    <property type="match status" value="1"/>
</dbReference>
<dbReference type="InterPro" id="IPR046880">
    <property type="entry name" value="TPR-S"/>
</dbReference>
<protein>
    <submittedName>
        <fullName evidence="2">Class 3 adenylate cyclase</fullName>
    </submittedName>
</protein>
<dbReference type="OrthoDB" id="2974768at2"/>
<dbReference type="CDD" id="cd07302">
    <property type="entry name" value="CHD"/>
    <property type="match status" value="1"/>
</dbReference>
<comment type="caution">
    <text evidence="2">The sequence shown here is derived from an EMBL/GenBank/DDBJ whole genome shotgun (WGS) entry which is preliminary data.</text>
</comment>